<evidence type="ECO:0008006" key="3">
    <source>
        <dbReference type="Google" id="ProtNLM"/>
    </source>
</evidence>
<organism evidence="1 2">
    <name type="scientific">Paraburkholderia franconis</name>
    <dbReference type="NCBI Taxonomy" id="2654983"/>
    <lineage>
        <taxon>Bacteria</taxon>
        <taxon>Pseudomonadati</taxon>
        <taxon>Pseudomonadota</taxon>
        <taxon>Betaproteobacteria</taxon>
        <taxon>Burkholderiales</taxon>
        <taxon>Burkholderiaceae</taxon>
        <taxon>Paraburkholderia</taxon>
    </lineage>
</organism>
<dbReference type="Proteomes" id="UP000484381">
    <property type="component" value="Unassembled WGS sequence"/>
</dbReference>
<dbReference type="RefSeq" id="WP_152762828.1">
    <property type="nucleotide sequence ID" value="NZ_WHNP01000026.1"/>
</dbReference>
<proteinExistence type="predicted"/>
<evidence type="ECO:0000313" key="1">
    <source>
        <dbReference type="EMBL" id="MPW20153.1"/>
    </source>
</evidence>
<sequence length="223" mass="25571">MPTNRKRSCSEIRNDMISEWQIAQPRRVRRIVTRSGRGVRGVFPSRKAAKPAEFESLAEEMALLVLEIATSITHIETQPTVFEFCDSDASRRYTPDIATRSAVGTTYFEVKYDKALTSDGDTVARLRRAVDHLRSEGHVLRFLLESELAASHLLNEIRELLRARPPRGRYRSNIDPTLWDPERGTSPGPAMLERWQSAQRQCDELLARVMRRDPDDLLPAEQR</sequence>
<dbReference type="EMBL" id="WHNP01000026">
    <property type="protein sequence ID" value="MPW20153.1"/>
    <property type="molecule type" value="Genomic_DNA"/>
</dbReference>
<gene>
    <name evidence="1" type="ORF">GCT13_25505</name>
</gene>
<keyword evidence="2" id="KW-1185">Reference proteome</keyword>
<evidence type="ECO:0000313" key="2">
    <source>
        <dbReference type="Proteomes" id="UP000484381"/>
    </source>
</evidence>
<protein>
    <recommendedName>
        <fullName evidence="3">TnsA endonuclease N-terminal domain-containing protein</fullName>
    </recommendedName>
</protein>
<name>A0A7X1NET8_9BURK</name>
<accession>A0A7X1NET8</accession>
<dbReference type="AlphaFoldDB" id="A0A7X1NET8"/>
<comment type="caution">
    <text evidence="1">The sequence shown here is derived from an EMBL/GenBank/DDBJ whole genome shotgun (WGS) entry which is preliminary data.</text>
</comment>
<reference evidence="1 2" key="1">
    <citation type="submission" date="2019-10" db="EMBL/GenBank/DDBJ databases">
        <title>Paraburkholderia sp. isolated from nodules of Mimosa pudica from Brazilian Atlantic Forest soils.</title>
        <authorList>
            <person name="Paulitsch F."/>
            <person name="Hungria M."/>
            <person name="Dall'Agnol R."/>
        </authorList>
    </citation>
    <scope>NUCLEOTIDE SEQUENCE [LARGE SCALE GENOMIC DNA]</scope>
    <source>
        <strain evidence="1 2">CNPSo 3157</strain>
    </source>
</reference>